<dbReference type="AlphaFoldDB" id="A0A6I3SYQ4"/>
<dbReference type="OrthoDB" id="8759187at2"/>
<organism evidence="3 4">
    <name type="scientific">Pseudoduganella buxea</name>
    <dbReference type="NCBI Taxonomy" id="1949069"/>
    <lineage>
        <taxon>Bacteria</taxon>
        <taxon>Pseudomonadati</taxon>
        <taxon>Pseudomonadota</taxon>
        <taxon>Betaproteobacteria</taxon>
        <taxon>Burkholderiales</taxon>
        <taxon>Oxalobacteraceae</taxon>
        <taxon>Telluria group</taxon>
        <taxon>Pseudoduganella</taxon>
    </lineage>
</organism>
<dbReference type="PROSITE" id="PS51257">
    <property type="entry name" value="PROKAR_LIPOPROTEIN"/>
    <property type="match status" value="1"/>
</dbReference>
<dbReference type="EMBL" id="BMKG01000009">
    <property type="protein sequence ID" value="GGC01898.1"/>
    <property type="molecule type" value="Genomic_DNA"/>
</dbReference>
<sequence length="198" mass="21987">MKKKLPLLLAVPLLALQSCSRPADPAFYVVDVADGGHAHLYTTQANIDHDQARKLPVAFFDRKGPDCCFVFGDKLPRPVTDMQRMLLREQPDGDEEGRRIAGRYAPAGMVRKDDWPGLGFGFDGMGKVRRLDAMTHEVRFADSAPPVFVRHCTTGEGVRIALLRARGDASPYASYYYALGYDTEPDCPDMVEQEAPAR</sequence>
<keyword evidence="1" id="KW-0732">Signal</keyword>
<evidence type="ECO:0000313" key="3">
    <source>
        <dbReference type="EMBL" id="MTV53775.1"/>
    </source>
</evidence>
<dbReference type="Proteomes" id="UP000622638">
    <property type="component" value="Unassembled WGS sequence"/>
</dbReference>
<reference evidence="2" key="1">
    <citation type="journal article" date="2014" name="Int. J. Syst. Evol. Microbiol.">
        <title>Complete genome of a new Firmicutes species belonging to the dominant human colonic microbiota ('Ruminococcus bicirculans') reveals two chromosomes and a selective capacity to utilize plant glucans.</title>
        <authorList>
            <consortium name="NISC Comparative Sequencing Program"/>
            <person name="Wegmann U."/>
            <person name="Louis P."/>
            <person name="Goesmann A."/>
            <person name="Henrissat B."/>
            <person name="Duncan S.H."/>
            <person name="Flint H.J."/>
        </authorList>
    </citation>
    <scope>NUCLEOTIDE SEQUENCE</scope>
    <source>
        <strain evidence="2">CGMCC 1.15931</strain>
    </source>
</reference>
<comment type="caution">
    <text evidence="3">The sequence shown here is derived from an EMBL/GenBank/DDBJ whole genome shotgun (WGS) entry which is preliminary data.</text>
</comment>
<gene>
    <name evidence="2" type="ORF">GCM10011572_24740</name>
    <name evidence="3" type="ORF">GM672_13650</name>
</gene>
<feature type="signal peptide" evidence="1">
    <location>
        <begin position="1"/>
        <end position="23"/>
    </location>
</feature>
<proteinExistence type="predicted"/>
<reference evidence="5" key="2">
    <citation type="journal article" date="2019" name="Int. J. Syst. Evol. Microbiol.">
        <title>The Global Catalogue of Microorganisms (GCM) 10K type strain sequencing project: providing services to taxonomists for standard genome sequencing and annotation.</title>
        <authorList>
            <consortium name="The Broad Institute Genomics Platform"/>
            <consortium name="The Broad Institute Genome Sequencing Center for Infectious Disease"/>
            <person name="Wu L."/>
            <person name="Ma J."/>
        </authorList>
    </citation>
    <scope>NUCLEOTIDE SEQUENCE [LARGE SCALE GENOMIC DNA]</scope>
    <source>
        <strain evidence="5">CGMCC 1.15931</strain>
    </source>
</reference>
<reference evidence="2" key="4">
    <citation type="submission" date="2024-05" db="EMBL/GenBank/DDBJ databases">
        <authorList>
            <person name="Sun Q."/>
            <person name="Zhou Y."/>
        </authorList>
    </citation>
    <scope>NUCLEOTIDE SEQUENCE</scope>
    <source>
        <strain evidence="2">CGMCC 1.15931</strain>
    </source>
</reference>
<dbReference type="EMBL" id="WNKZ01000035">
    <property type="protein sequence ID" value="MTV53775.1"/>
    <property type="molecule type" value="Genomic_DNA"/>
</dbReference>
<name>A0A6I3SYQ4_9BURK</name>
<dbReference type="RefSeq" id="WP_155471084.1">
    <property type="nucleotide sequence ID" value="NZ_BMKG01000009.1"/>
</dbReference>
<accession>A0A6I3SYQ4</accession>
<reference evidence="3 4" key="3">
    <citation type="submission" date="2019-11" db="EMBL/GenBank/DDBJ databases">
        <title>Type strains purchased from KCTC, JCM and DSMZ.</title>
        <authorList>
            <person name="Lu H."/>
        </authorList>
    </citation>
    <scope>NUCLEOTIDE SEQUENCE [LARGE SCALE GENOMIC DNA]</scope>
    <source>
        <strain evidence="3 4">KCTC 52429</strain>
    </source>
</reference>
<evidence type="ECO:0008006" key="6">
    <source>
        <dbReference type="Google" id="ProtNLM"/>
    </source>
</evidence>
<evidence type="ECO:0000313" key="2">
    <source>
        <dbReference type="EMBL" id="GGC01898.1"/>
    </source>
</evidence>
<dbReference type="Proteomes" id="UP000430634">
    <property type="component" value="Unassembled WGS sequence"/>
</dbReference>
<evidence type="ECO:0000256" key="1">
    <source>
        <dbReference type="SAM" id="SignalP"/>
    </source>
</evidence>
<evidence type="ECO:0000313" key="5">
    <source>
        <dbReference type="Proteomes" id="UP000622638"/>
    </source>
</evidence>
<evidence type="ECO:0000313" key="4">
    <source>
        <dbReference type="Proteomes" id="UP000430634"/>
    </source>
</evidence>
<keyword evidence="5" id="KW-1185">Reference proteome</keyword>
<protein>
    <recommendedName>
        <fullName evidence="6">DUF3304 domain-containing protein</fullName>
    </recommendedName>
</protein>
<feature type="chain" id="PRO_5026169284" description="DUF3304 domain-containing protein" evidence="1">
    <location>
        <begin position="24"/>
        <end position="198"/>
    </location>
</feature>